<dbReference type="InterPro" id="IPR013094">
    <property type="entry name" value="AB_hydrolase_3"/>
</dbReference>
<reference evidence="6" key="1">
    <citation type="submission" date="2025-08" db="UniProtKB">
        <authorList>
            <consortium name="Ensembl"/>
        </authorList>
    </citation>
    <scope>IDENTIFICATION</scope>
</reference>
<reference evidence="6" key="2">
    <citation type="submission" date="2025-09" db="UniProtKB">
        <authorList>
            <consortium name="Ensembl"/>
        </authorList>
    </citation>
    <scope>IDENTIFICATION</scope>
</reference>
<dbReference type="Pfam" id="PF07859">
    <property type="entry name" value="Abhydrolase_3"/>
    <property type="match status" value="1"/>
</dbReference>
<dbReference type="PROSITE" id="PS01174">
    <property type="entry name" value="LIPASE_GDXG_SER"/>
    <property type="match status" value="1"/>
</dbReference>
<dbReference type="Gene3D" id="3.40.50.1820">
    <property type="entry name" value="alpha/beta hydrolase"/>
    <property type="match status" value="1"/>
</dbReference>
<dbReference type="GeneTree" id="ENSGT00940000161405"/>
<dbReference type="SUPFAM" id="SSF53474">
    <property type="entry name" value="alpha/beta-Hydrolases"/>
    <property type="match status" value="1"/>
</dbReference>
<feature type="chain" id="PRO_5034927925" evidence="4">
    <location>
        <begin position="27"/>
        <end position="198"/>
    </location>
</feature>
<keyword evidence="7" id="KW-1185">Reference proteome</keyword>
<feature type="active site" evidence="3">
    <location>
        <position position="177"/>
    </location>
</feature>
<name>A0A8C7BEF5_NEOVI</name>
<dbReference type="Ensembl" id="ENSNVIT00000019332.1">
    <property type="protein sequence ID" value="ENSNVIP00000016574.1"/>
    <property type="gene ID" value="ENSNVIG00000012970.1"/>
</dbReference>
<sequence length="198" mass="22349">GIQSFLFGAALCSLCLLYIYPIPSNTEEYWKVTAIDIFAKTGIIKYEKFISMILRLDYTQPVSDEYVTVMDTEFVDIPVCLYLPKSKSETPRRAVIYIHGGVFCLGSFKLRGLDALNRWTAKKLDAVVVGVDYRLAPQYKFPVPYEDCFTVVKYFLQDEILTKYGVDPTRIYIAGDSSGANLAAGVIQQVCFVFILRG</sequence>
<protein>
    <submittedName>
        <fullName evidence="6">Arylacetamide deacetylase like 2</fullName>
    </submittedName>
</protein>
<evidence type="ECO:0000259" key="5">
    <source>
        <dbReference type="Pfam" id="PF07859"/>
    </source>
</evidence>
<comment type="similarity">
    <text evidence="1">Belongs to the 'GDXG' lipolytic enzyme family.</text>
</comment>
<feature type="domain" description="Alpha/beta hydrolase fold-3" evidence="5">
    <location>
        <begin position="95"/>
        <end position="189"/>
    </location>
</feature>
<evidence type="ECO:0000313" key="7">
    <source>
        <dbReference type="Proteomes" id="UP000694425"/>
    </source>
</evidence>
<evidence type="ECO:0000256" key="3">
    <source>
        <dbReference type="PROSITE-ProRule" id="PRU10038"/>
    </source>
</evidence>
<dbReference type="PANTHER" id="PTHR48081:SF28">
    <property type="entry name" value="ALPHA_BETA HYDROLASE FOLD-3 DOMAIN-CONTAINING PROTEIN"/>
    <property type="match status" value="1"/>
</dbReference>
<accession>A0A8C7BEF5</accession>
<dbReference type="PANTHER" id="PTHR48081">
    <property type="entry name" value="AB HYDROLASE SUPERFAMILY PROTEIN C4A8.06C"/>
    <property type="match status" value="1"/>
</dbReference>
<dbReference type="GO" id="GO:0016787">
    <property type="term" value="F:hydrolase activity"/>
    <property type="evidence" value="ECO:0007669"/>
    <property type="project" value="UniProtKB-KW"/>
</dbReference>
<evidence type="ECO:0000256" key="2">
    <source>
        <dbReference type="ARBA" id="ARBA00022801"/>
    </source>
</evidence>
<proteinExistence type="inferred from homology"/>
<dbReference type="AlphaFoldDB" id="A0A8C7BEF5"/>
<dbReference type="InterPro" id="IPR033140">
    <property type="entry name" value="Lipase_GDXG_put_SER_AS"/>
</dbReference>
<dbReference type="InterPro" id="IPR050300">
    <property type="entry name" value="GDXG_lipolytic_enzyme"/>
</dbReference>
<evidence type="ECO:0000313" key="6">
    <source>
        <dbReference type="Ensembl" id="ENSNVIP00000016574.1"/>
    </source>
</evidence>
<dbReference type="Proteomes" id="UP000694425">
    <property type="component" value="Unplaced"/>
</dbReference>
<keyword evidence="4" id="KW-0732">Signal</keyword>
<organism evidence="6 7">
    <name type="scientific">Neovison vison</name>
    <name type="common">American mink</name>
    <name type="synonym">Mustela vison</name>
    <dbReference type="NCBI Taxonomy" id="452646"/>
    <lineage>
        <taxon>Eukaryota</taxon>
        <taxon>Metazoa</taxon>
        <taxon>Chordata</taxon>
        <taxon>Craniata</taxon>
        <taxon>Vertebrata</taxon>
        <taxon>Euteleostomi</taxon>
        <taxon>Mammalia</taxon>
        <taxon>Eutheria</taxon>
        <taxon>Laurasiatheria</taxon>
        <taxon>Carnivora</taxon>
        <taxon>Caniformia</taxon>
        <taxon>Musteloidea</taxon>
        <taxon>Mustelidae</taxon>
        <taxon>Mustelinae</taxon>
        <taxon>Neogale</taxon>
    </lineage>
</organism>
<evidence type="ECO:0000256" key="4">
    <source>
        <dbReference type="SAM" id="SignalP"/>
    </source>
</evidence>
<dbReference type="InterPro" id="IPR029058">
    <property type="entry name" value="AB_hydrolase_fold"/>
</dbReference>
<keyword evidence="2" id="KW-0378">Hydrolase</keyword>
<evidence type="ECO:0000256" key="1">
    <source>
        <dbReference type="ARBA" id="ARBA00010515"/>
    </source>
</evidence>
<feature type="signal peptide" evidence="4">
    <location>
        <begin position="1"/>
        <end position="26"/>
    </location>
</feature>